<dbReference type="Pfam" id="PF13193">
    <property type="entry name" value="AMP-binding_C"/>
    <property type="match status" value="1"/>
</dbReference>
<proteinExistence type="inferred from homology"/>
<dbReference type="PROSITE" id="PS00455">
    <property type="entry name" value="AMP_BINDING"/>
    <property type="match status" value="1"/>
</dbReference>
<comment type="caution">
    <text evidence="6">The sequence shown here is derived from an EMBL/GenBank/DDBJ whole genome shotgun (WGS) entry which is preliminary data.</text>
</comment>
<evidence type="ECO:0000259" key="5">
    <source>
        <dbReference type="Pfam" id="PF13193"/>
    </source>
</evidence>
<dbReference type="SUPFAM" id="SSF56801">
    <property type="entry name" value="Acetyl-CoA synthetase-like"/>
    <property type="match status" value="1"/>
</dbReference>
<dbReference type="PANTHER" id="PTHR43201">
    <property type="entry name" value="ACYL-COA SYNTHETASE"/>
    <property type="match status" value="1"/>
</dbReference>
<dbReference type="Pfam" id="PF00501">
    <property type="entry name" value="AMP-binding"/>
    <property type="match status" value="1"/>
</dbReference>
<name>A0ABP7KRW7_9MICO</name>
<dbReference type="CDD" id="cd04433">
    <property type="entry name" value="AFD_class_I"/>
    <property type="match status" value="1"/>
</dbReference>
<evidence type="ECO:0000259" key="4">
    <source>
        <dbReference type="Pfam" id="PF00501"/>
    </source>
</evidence>
<protein>
    <submittedName>
        <fullName evidence="6">Uncharacterized protein</fullName>
    </submittedName>
</protein>
<keyword evidence="7" id="KW-1185">Reference proteome</keyword>
<keyword evidence="3" id="KW-1133">Transmembrane helix</keyword>
<dbReference type="EMBL" id="BAABCN010000010">
    <property type="protein sequence ID" value="GAA3885838.1"/>
    <property type="molecule type" value="Genomic_DNA"/>
</dbReference>
<evidence type="ECO:0000256" key="3">
    <source>
        <dbReference type="SAM" id="Phobius"/>
    </source>
</evidence>
<dbReference type="Gene3D" id="3.40.50.12780">
    <property type="entry name" value="N-terminal domain of ligase-like"/>
    <property type="match status" value="1"/>
</dbReference>
<dbReference type="InterPro" id="IPR000873">
    <property type="entry name" value="AMP-dep_synth/lig_dom"/>
</dbReference>
<accession>A0ABP7KRW7</accession>
<gene>
    <name evidence="6" type="ORF">GCM10022381_29970</name>
</gene>
<feature type="domain" description="AMP-dependent synthetase/ligase" evidence="4">
    <location>
        <begin position="8"/>
        <end position="222"/>
    </location>
</feature>
<dbReference type="Proteomes" id="UP001501803">
    <property type="component" value="Unassembled WGS sequence"/>
</dbReference>
<evidence type="ECO:0000256" key="1">
    <source>
        <dbReference type="ARBA" id="ARBA00006432"/>
    </source>
</evidence>
<comment type="similarity">
    <text evidence="1">Belongs to the ATP-dependent AMP-binding enzyme family.</text>
</comment>
<evidence type="ECO:0000256" key="2">
    <source>
        <dbReference type="ARBA" id="ARBA00022598"/>
    </source>
</evidence>
<keyword evidence="3" id="KW-0812">Transmembrane</keyword>
<keyword evidence="3" id="KW-0472">Membrane</keyword>
<reference evidence="7" key="1">
    <citation type="journal article" date="2019" name="Int. J. Syst. Evol. Microbiol.">
        <title>The Global Catalogue of Microorganisms (GCM) 10K type strain sequencing project: providing services to taxonomists for standard genome sequencing and annotation.</title>
        <authorList>
            <consortium name="The Broad Institute Genomics Platform"/>
            <consortium name="The Broad Institute Genome Sequencing Center for Infectious Disease"/>
            <person name="Wu L."/>
            <person name="Ma J."/>
        </authorList>
    </citation>
    <scope>NUCLEOTIDE SEQUENCE [LARGE SCALE GENOMIC DNA]</scope>
    <source>
        <strain evidence="7">JCM 17021</strain>
    </source>
</reference>
<organism evidence="6 7">
    <name type="scientific">Leifsonia kafniensis</name>
    <dbReference type="NCBI Taxonomy" id="475957"/>
    <lineage>
        <taxon>Bacteria</taxon>
        <taxon>Bacillati</taxon>
        <taxon>Actinomycetota</taxon>
        <taxon>Actinomycetes</taxon>
        <taxon>Micrococcales</taxon>
        <taxon>Microbacteriaceae</taxon>
        <taxon>Leifsonia</taxon>
    </lineage>
</organism>
<evidence type="ECO:0000313" key="7">
    <source>
        <dbReference type="Proteomes" id="UP001501803"/>
    </source>
</evidence>
<dbReference type="PANTHER" id="PTHR43201:SF5">
    <property type="entry name" value="MEDIUM-CHAIN ACYL-COA LIGASE ACSF2, MITOCHONDRIAL"/>
    <property type="match status" value="1"/>
</dbReference>
<evidence type="ECO:0000313" key="6">
    <source>
        <dbReference type="EMBL" id="GAA3885838.1"/>
    </source>
</evidence>
<feature type="domain" description="AMP-binding enzyme C-terminal" evidence="5">
    <location>
        <begin position="273"/>
        <end position="339"/>
    </location>
</feature>
<feature type="transmembrane region" description="Helical" evidence="3">
    <location>
        <begin position="62"/>
        <end position="87"/>
    </location>
</feature>
<dbReference type="Gene3D" id="3.30.300.30">
    <property type="match status" value="1"/>
</dbReference>
<dbReference type="InterPro" id="IPR045851">
    <property type="entry name" value="AMP-bd_C_sf"/>
</dbReference>
<dbReference type="InterPro" id="IPR042099">
    <property type="entry name" value="ANL_N_sf"/>
</dbReference>
<sequence>MRTRVRVADPALIMYTSGTTSNPKGCVISHEAIVRGSTARIGDALPDDHGDDRHIMWVPLPLFHIAALQVFVFGVSAGASIITDIYLDADRALESIRKWRANSLWSGFMPPMRALRTATGFDAAELDWVRSIWTVGPEIEMRELLELFPNAALVSGGGMSETTGWFCISTKDDSGEMRATTSGKLVAGAEVRVTDPDTGADLPDGQRGELLVRTYTVMDGYFKDPERTAEAIDADGWVHTGDLYTHLASGHMVYNGRVKDMLKVGGENVPAIEIEAFLCRHPNVVTAEIVGVPDDQLDEVPVAFVELVPGTSVDASDLISFCRGELSTFKIPRAVYFMKSDEWPMSATKVNKRDLREKAIGLAAVPTG</sequence>
<keyword evidence="2" id="KW-0436">Ligase</keyword>
<dbReference type="InterPro" id="IPR025110">
    <property type="entry name" value="AMP-bd_C"/>
</dbReference>
<dbReference type="InterPro" id="IPR020845">
    <property type="entry name" value="AMP-binding_CS"/>
</dbReference>